<accession>A0ABY7DFQ8</accession>
<dbReference type="PANTHER" id="PTHR13291:SF0">
    <property type="entry name" value="JOSEPHIN-LIKE PROTEIN"/>
    <property type="match status" value="1"/>
</dbReference>
<evidence type="ECO:0000313" key="10">
    <source>
        <dbReference type="Proteomes" id="UP001164746"/>
    </source>
</evidence>
<dbReference type="PROSITE" id="PS50957">
    <property type="entry name" value="JOSEPHIN"/>
    <property type="match status" value="1"/>
</dbReference>
<dbReference type="Gene3D" id="3.90.70.40">
    <property type="match status" value="1"/>
</dbReference>
<evidence type="ECO:0000256" key="1">
    <source>
        <dbReference type="ARBA" id="ARBA00000707"/>
    </source>
</evidence>
<evidence type="ECO:0000259" key="8">
    <source>
        <dbReference type="PROSITE" id="PS50957"/>
    </source>
</evidence>
<feature type="active site" evidence="6">
    <location>
        <position position="109"/>
    </location>
</feature>
<dbReference type="PANTHER" id="PTHR13291">
    <property type="entry name" value="JOSEPHIN 1, 2"/>
    <property type="match status" value="1"/>
</dbReference>
<keyword evidence="10" id="KW-1185">Reference proteome</keyword>
<dbReference type="Pfam" id="PF02099">
    <property type="entry name" value="Josephin"/>
    <property type="match status" value="1"/>
</dbReference>
<comment type="catalytic activity">
    <reaction evidence="1">
        <text>Thiol-dependent hydrolysis of ester, thioester, amide, peptide and isopeptide bonds formed by the C-terminal Gly of ubiquitin (a 76-residue protein attached to proteins as an intracellular targeting signal).</text>
        <dbReference type="EC" id="3.4.19.12"/>
    </reaction>
</comment>
<keyword evidence="3" id="KW-0645">Protease</keyword>
<organism evidence="9 10">
    <name type="scientific">Mya arenaria</name>
    <name type="common">Soft-shell clam</name>
    <dbReference type="NCBI Taxonomy" id="6604"/>
    <lineage>
        <taxon>Eukaryota</taxon>
        <taxon>Metazoa</taxon>
        <taxon>Spiralia</taxon>
        <taxon>Lophotrochozoa</taxon>
        <taxon>Mollusca</taxon>
        <taxon>Bivalvia</taxon>
        <taxon>Autobranchia</taxon>
        <taxon>Heteroconchia</taxon>
        <taxon>Euheterodonta</taxon>
        <taxon>Imparidentia</taxon>
        <taxon>Neoheterodontei</taxon>
        <taxon>Myida</taxon>
        <taxon>Myoidea</taxon>
        <taxon>Myidae</taxon>
        <taxon>Mya</taxon>
    </lineage>
</organism>
<keyword evidence="4" id="KW-0833">Ubl conjugation pathway</keyword>
<evidence type="ECO:0000256" key="4">
    <source>
        <dbReference type="ARBA" id="ARBA00022786"/>
    </source>
</evidence>
<dbReference type="InterPro" id="IPR040053">
    <property type="entry name" value="JOSD1/2"/>
</dbReference>
<keyword evidence="5 6" id="KW-0378">Hydrolase</keyword>
<feature type="domain" description="Josephin" evidence="8">
    <location>
        <begin position="4"/>
        <end position="173"/>
    </location>
</feature>
<name>A0ABY7DFQ8_MYAAR</name>
<proteinExistence type="predicted"/>
<dbReference type="Proteomes" id="UP001164746">
    <property type="component" value="Chromosome 2"/>
</dbReference>
<feature type="active site" evidence="6">
    <location>
        <position position="17"/>
    </location>
</feature>
<dbReference type="EC" id="3.4.19.12" evidence="2"/>
<dbReference type="InterPro" id="IPR006155">
    <property type="entry name" value="Josephin"/>
</dbReference>
<feature type="active site" evidence="6">
    <location>
        <position position="124"/>
    </location>
</feature>
<feature type="compositionally biased region" description="Basic and acidic residues" evidence="7">
    <location>
        <begin position="208"/>
        <end position="218"/>
    </location>
</feature>
<evidence type="ECO:0000256" key="6">
    <source>
        <dbReference type="PROSITE-ProRule" id="PRU00331"/>
    </source>
</evidence>
<reference evidence="9" key="1">
    <citation type="submission" date="2022-11" db="EMBL/GenBank/DDBJ databases">
        <title>Centuries of genome instability and evolution in soft-shell clam transmissible cancer (bioRxiv).</title>
        <authorList>
            <person name="Hart S.F.M."/>
            <person name="Yonemitsu M.A."/>
            <person name="Giersch R.M."/>
            <person name="Beal B.F."/>
            <person name="Arriagada G."/>
            <person name="Davis B.W."/>
            <person name="Ostrander E.A."/>
            <person name="Goff S.P."/>
            <person name="Metzger M.J."/>
        </authorList>
    </citation>
    <scope>NUCLEOTIDE SEQUENCE</scope>
    <source>
        <strain evidence="9">MELC-2E11</strain>
        <tissue evidence="9">Siphon/mantle</tissue>
    </source>
</reference>
<protein>
    <recommendedName>
        <fullName evidence="2">ubiquitinyl hydrolase 1</fullName>
        <ecNumber evidence="2">3.4.19.12</ecNumber>
    </recommendedName>
</protein>
<dbReference type="SMART" id="SM01246">
    <property type="entry name" value="Josephin"/>
    <property type="match status" value="1"/>
</dbReference>
<feature type="region of interest" description="Disordered" evidence="7">
    <location>
        <begin position="166"/>
        <end position="218"/>
    </location>
</feature>
<evidence type="ECO:0000256" key="7">
    <source>
        <dbReference type="SAM" id="MobiDB-lite"/>
    </source>
</evidence>
<sequence length="218" mass="24186">MCENGGIFHERQRKQLCAMHVLNNLFQAPVFTNLTPQKFWNPHRSLLGMGNYDVNVITAALQTRDLCVVWFDKRKSIAHIEFSKVKGVILNVPSDWKLGFVKLPVDFKHWILLRDIDGTFYNLDSKLSRPALIGTRDDLVGYLQERLGSEERTQVLLVVEPEVENSGAWHKPDTGTGSDSGVVETASGLVGSDSDGVSADIKTNSAEKSGEKCDEAPS</sequence>
<gene>
    <name evidence="9" type="ORF">MAR_028798</name>
</gene>
<evidence type="ECO:0000256" key="2">
    <source>
        <dbReference type="ARBA" id="ARBA00012759"/>
    </source>
</evidence>
<dbReference type="EMBL" id="CP111013">
    <property type="protein sequence ID" value="WAQ96108.1"/>
    <property type="molecule type" value="Genomic_DNA"/>
</dbReference>
<evidence type="ECO:0000256" key="5">
    <source>
        <dbReference type="ARBA" id="ARBA00022801"/>
    </source>
</evidence>
<evidence type="ECO:0000313" key="9">
    <source>
        <dbReference type="EMBL" id="WAQ96108.1"/>
    </source>
</evidence>
<evidence type="ECO:0000256" key="3">
    <source>
        <dbReference type="ARBA" id="ARBA00022670"/>
    </source>
</evidence>
<feature type="compositionally biased region" description="Low complexity" evidence="7">
    <location>
        <begin position="186"/>
        <end position="200"/>
    </location>
</feature>